<dbReference type="HOGENOM" id="CLU_041139_0_0_0"/>
<keyword evidence="3" id="KW-0858">Xylan degradation</keyword>
<evidence type="ECO:0000256" key="8">
    <source>
        <dbReference type="ARBA" id="ARBA00023326"/>
    </source>
</evidence>
<dbReference type="PROSITE" id="PS00591">
    <property type="entry name" value="GH10_1"/>
    <property type="match status" value="1"/>
</dbReference>
<reference evidence="12 13" key="2">
    <citation type="journal article" date="2011" name="Stand. Genomic Sci.">
        <title>Complete genome sequence of Truepera radiovictrix type strain (RQ-24).</title>
        <authorList>
            <person name="Ivanova N."/>
            <person name="Rohde C."/>
            <person name="Munk C."/>
            <person name="Nolan M."/>
            <person name="Lucas S."/>
            <person name="Del Rio T.G."/>
            <person name="Tice H."/>
            <person name="Deshpande S."/>
            <person name="Cheng J.F."/>
            <person name="Tapia R."/>
            <person name="Han C."/>
            <person name="Goodwin L."/>
            <person name="Pitluck S."/>
            <person name="Liolios K."/>
            <person name="Mavromatis K."/>
            <person name="Mikhailova N."/>
            <person name="Pati A."/>
            <person name="Chen A."/>
            <person name="Palaniappan K."/>
            <person name="Land M."/>
            <person name="Hauser L."/>
            <person name="Chang Y.J."/>
            <person name="Jeffries C.D."/>
            <person name="Brambilla E."/>
            <person name="Rohde M."/>
            <person name="Goker M."/>
            <person name="Tindall B.J."/>
            <person name="Woyke T."/>
            <person name="Bristow J."/>
            <person name="Eisen J.A."/>
            <person name="Markowitz V."/>
            <person name="Hugenholtz P."/>
            <person name="Kyrpides N.C."/>
            <person name="Klenk H.P."/>
            <person name="Lapidus A."/>
        </authorList>
    </citation>
    <scope>NUCLEOTIDE SEQUENCE [LARGE SCALE GENOMIC DNA]</scope>
    <source>
        <strain evidence="13">DSM 17093 / CIP 108686 / LMG 22925 / RQ-24</strain>
    </source>
</reference>
<protein>
    <recommendedName>
        <fullName evidence="10">Beta-xylanase</fullName>
        <ecNumber evidence="10">3.2.1.8</ecNumber>
    </recommendedName>
</protein>
<keyword evidence="8 10" id="KW-0624">Polysaccharide degradation</keyword>
<keyword evidence="4" id="KW-0732">Signal</keyword>
<accession>D7CRC3</accession>
<comment type="catalytic activity">
    <reaction evidence="1 10">
        <text>Endohydrolysis of (1-&gt;4)-beta-D-xylosidic linkages in xylans.</text>
        <dbReference type="EC" id="3.2.1.8"/>
    </reaction>
</comment>
<evidence type="ECO:0000256" key="5">
    <source>
        <dbReference type="ARBA" id="ARBA00022801"/>
    </source>
</evidence>
<dbReference type="EC" id="3.2.1.8" evidence="10"/>
<evidence type="ECO:0000256" key="1">
    <source>
        <dbReference type="ARBA" id="ARBA00000681"/>
    </source>
</evidence>
<dbReference type="Pfam" id="PF00331">
    <property type="entry name" value="Glyco_hydro_10"/>
    <property type="match status" value="1"/>
</dbReference>
<dbReference type="RefSeq" id="WP_013178575.1">
    <property type="nucleotide sequence ID" value="NC_014221.1"/>
</dbReference>
<dbReference type="PROSITE" id="PS51760">
    <property type="entry name" value="GH10_2"/>
    <property type="match status" value="1"/>
</dbReference>
<name>D7CRC3_TRURR</name>
<evidence type="ECO:0000256" key="2">
    <source>
        <dbReference type="ARBA" id="ARBA00007495"/>
    </source>
</evidence>
<dbReference type="SMART" id="SM00633">
    <property type="entry name" value="Glyco_10"/>
    <property type="match status" value="1"/>
</dbReference>
<organism evidence="12 13">
    <name type="scientific">Truepera radiovictrix (strain DSM 17093 / CIP 108686 / LMG 22925 / RQ-24)</name>
    <dbReference type="NCBI Taxonomy" id="649638"/>
    <lineage>
        <taxon>Bacteria</taxon>
        <taxon>Thermotogati</taxon>
        <taxon>Deinococcota</taxon>
        <taxon>Deinococci</taxon>
        <taxon>Trueperales</taxon>
        <taxon>Trueperaceae</taxon>
        <taxon>Truepera</taxon>
    </lineage>
</organism>
<dbReference type="GO" id="GO:0045493">
    <property type="term" value="P:xylan catabolic process"/>
    <property type="evidence" value="ECO:0007669"/>
    <property type="project" value="UniProtKB-KW"/>
</dbReference>
<keyword evidence="7 10" id="KW-0326">Glycosidase</keyword>
<evidence type="ECO:0000256" key="7">
    <source>
        <dbReference type="ARBA" id="ARBA00023295"/>
    </source>
</evidence>
<dbReference type="InterPro" id="IPR001000">
    <property type="entry name" value="GH10_dom"/>
</dbReference>
<dbReference type="SUPFAM" id="SSF51445">
    <property type="entry name" value="(Trans)glycosidases"/>
    <property type="match status" value="1"/>
</dbReference>
<proteinExistence type="inferred from homology"/>
<sequence>MTRTPLPAPSKGAPPRWLSAMRRALVFLVLLALTFGHAQLARGHDKFLGNILGAQLEPDFATLWNQVTPENAGKWGSVEAQRGTMTWGVLDGIFAYAREHDLPVKQHTFVWGQQQPRWLGDLPPAEQRAAVEAWIWAFAERYPDVALVDVVNEPLHAPPSYKEALGGDGETGWDWVVWAFERAREALPEAKLLINEYNILCCEANRERYAEIVRLLDERGLIDGVGVQAHGLETVSPETVSASLDALGELGVPIYVSELDLETADDARQLELYRSLFPVLWEHEAVAGVTLWGYRAGAMWKPNAYLIDWFDEPRPAMTWLRSYLESQR</sequence>
<dbReference type="STRING" id="649638.Trad_2097"/>
<keyword evidence="6 10" id="KW-0119">Carbohydrate metabolism</keyword>
<dbReference type="PRINTS" id="PR00134">
    <property type="entry name" value="GLHYDRLASE10"/>
</dbReference>
<dbReference type="EMBL" id="CP002049">
    <property type="protein sequence ID" value="ADI15211.1"/>
    <property type="molecule type" value="Genomic_DNA"/>
</dbReference>
<evidence type="ECO:0000256" key="3">
    <source>
        <dbReference type="ARBA" id="ARBA00022651"/>
    </source>
</evidence>
<gene>
    <name evidence="12" type="ordered locus">Trad_2097</name>
</gene>
<dbReference type="InterPro" id="IPR031158">
    <property type="entry name" value="GH10_AS"/>
</dbReference>
<dbReference type="KEGG" id="tra:Trad_2097"/>
<keyword evidence="13" id="KW-1185">Reference proteome</keyword>
<feature type="active site" description="Nucleophile" evidence="9">
    <location>
        <position position="258"/>
    </location>
</feature>
<dbReference type="PANTHER" id="PTHR31490:SF88">
    <property type="entry name" value="BETA-XYLANASE"/>
    <property type="match status" value="1"/>
</dbReference>
<evidence type="ECO:0000259" key="11">
    <source>
        <dbReference type="PROSITE" id="PS51760"/>
    </source>
</evidence>
<dbReference type="InterPro" id="IPR017853">
    <property type="entry name" value="GH"/>
</dbReference>
<dbReference type="InterPro" id="IPR044846">
    <property type="entry name" value="GH10"/>
</dbReference>
<evidence type="ECO:0000256" key="9">
    <source>
        <dbReference type="PROSITE-ProRule" id="PRU10061"/>
    </source>
</evidence>
<dbReference type="eggNOG" id="COG3693">
    <property type="taxonomic scope" value="Bacteria"/>
</dbReference>
<dbReference type="CAZy" id="GH10">
    <property type="family name" value="Glycoside Hydrolase Family 10"/>
</dbReference>
<dbReference type="Gene3D" id="3.20.20.80">
    <property type="entry name" value="Glycosidases"/>
    <property type="match status" value="1"/>
</dbReference>
<dbReference type="Proteomes" id="UP000000379">
    <property type="component" value="Chromosome"/>
</dbReference>
<evidence type="ECO:0000256" key="6">
    <source>
        <dbReference type="ARBA" id="ARBA00023277"/>
    </source>
</evidence>
<evidence type="ECO:0000256" key="10">
    <source>
        <dbReference type="RuleBase" id="RU361174"/>
    </source>
</evidence>
<reference evidence="13" key="1">
    <citation type="submission" date="2010-05" db="EMBL/GenBank/DDBJ databases">
        <title>The complete genome of Truepera radiovictris DSM 17093.</title>
        <authorList>
            <consortium name="US DOE Joint Genome Institute (JGI-PGF)"/>
            <person name="Lucas S."/>
            <person name="Copeland A."/>
            <person name="Lapidus A."/>
            <person name="Glavina del Rio T."/>
            <person name="Dalin E."/>
            <person name="Tice H."/>
            <person name="Bruce D."/>
            <person name="Goodwin L."/>
            <person name="Pitluck S."/>
            <person name="Kyrpides N."/>
            <person name="Mavromatis K."/>
            <person name="Ovchinnikova G."/>
            <person name="Munk A.C."/>
            <person name="Detter J.C."/>
            <person name="Han C."/>
            <person name="Tapia R."/>
            <person name="Land M."/>
            <person name="Hauser L."/>
            <person name="Markowitz V."/>
            <person name="Cheng J.-F."/>
            <person name="Hugenholtz P."/>
            <person name="Woyke T."/>
            <person name="Wu D."/>
            <person name="Tindall B."/>
            <person name="Pomrenke H.G."/>
            <person name="Brambilla E."/>
            <person name="Klenk H.-P."/>
            <person name="Eisen J.A."/>
        </authorList>
    </citation>
    <scope>NUCLEOTIDE SEQUENCE [LARGE SCALE GENOMIC DNA]</scope>
    <source>
        <strain evidence="13">DSM 17093 / CIP 108686 / LMG 22925 / RQ-24</strain>
    </source>
</reference>
<comment type="similarity">
    <text evidence="2 10">Belongs to the glycosyl hydrolase 10 (cellulase F) family.</text>
</comment>
<evidence type="ECO:0000313" key="12">
    <source>
        <dbReference type="EMBL" id="ADI15211.1"/>
    </source>
</evidence>
<dbReference type="AlphaFoldDB" id="D7CRC3"/>
<feature type="domain" description="GH10" evidence="11">
    <location>
        <begin position="53"/>
        <end position="323"/>
    </location>
</feature>
<keyword evidence="5 10" id="KW-0378">Hydrolase</keyword>
<dbReference type="GO" id="GO:0031176">
    <property type="term" value="F:endo-1,4-beta-xylanase activity"/>
    <property type="evidence" value="ECO:0007669"/>
    <property type="project" value="UniProtKB-EC"/>
</dbReference>
<dbReference type="PANTHER" id="PTHR31490">
    <property type="entry name" value="GLYCOSYL HYDROLASE"/>
    <property type="match status" value="1"/>
</dbReference>
<evidence type="ECO:0000313" key="13">
    <source>
        <dbReference type="Proteomes" id="UP000000379"/>
    </source>
</evidence>
<evidence type="ECO:0000256" key="4">
    <source>
        <dbReference type="ARBA" id="ARBA00022729"/>
    </source>
</evidence>